<evidence type="ECO:0000313" key="5">
    <source>
        <dbReference type="Proteomes" id="UP000003759"/>
    </source>
</evidence>
<feature type="coiled-coil region" evidence="2">
    <location>
        <begin position="10"/>
        <end position="69"/>
    </location>
</feature>
<dbReference type="RefSeq" id="WP_014932605.1">
    <property type="nucleotide sequence ID" value="NC_018604.1"/>
</dbReference>
<dbReference type="NCBIfam" id="TIGR01554">
    <property type="entry name" value="major_cap_HK97"/>
    <property type="match status" value="1"/>
</dbReference>
<evidence type="ECO:0000313" key="4">
    <source>
        <dbReference type="EMBL" id="CCG56184.1"/>
    </source>
</evidence>
<reference evidence="4 5" key="1">
    <citation type="journal article" date="2012" name="BMC Genomics">
        <title>Comparative genomics of Brachyspira pilosicoli strains: genome rearrangements, reductions and correlation of genetic compliment with phenotypic diversity.</title>
        <authorList>
            <person name="Mappley L.J."/>
            <person name="Black M.L."/>
            <person name="Abuoun M."/>
            <person name="Darby A.C."/>
            <person name="Woodward M.J."/>
            <person name="Parkhill J."/>
            <person name="Turner A.K."/>
            <person name="Bellgard M.I."/>
            <person name="La T."/>
            <person name="Phillips N.D."/>
            <person name="La Ragione R.M."/>
            <person name="Hampson D.J."/>
        </authorList>
    </citation>
    <scope>NUCLEOTIDE SEQUENCE [LARGE SCALE GENOMIC DNA]</scope>
    <source>
        <strain evidence="4">WesB</strain>
    </source>
</reference>
<dbReference type="InterPro" id="IPR054612">
    <property type="entry name" value="Phage_capsid-like_C"/>
</dbReference>
<dbReference type="PATRIC" id="fig|1161918.5.peg.2591"/>
<gene>
    <name evidence="4" type="ORF">WESB_0714</name>
</gene>
<feature type="domain" description="Phage capsid-like C-terminal" evidence="3">
    <location>
        <begin position="133"/>
        <end position="416"/>
    </location>
</feature>
<evidence type="ECO:0000256" key="1">
    <source>
        <dbReference type="ARBA" id="ARBA00004328"/>
    </source>
</evidence>
<name>K0JH26_BRAPL</name>
<dbReference type="EMBL" id="HE793032">
    <property type="protein sequence ID" value="CCG56184.1"/>
    <property type="molecule type" value="Genomic_DNA"/>
</dbReference>
<dbReference type="Gene3D" id="3.30.2400.10">
    <property type="entry name" value="Major capsid protein gp5"/>
    <property type="match status" value="1"/>
</dbReference>
<evidence type="ECO:0000259" key="3">
    <source>
        <dbReference type="Pfam" id="PF05065"/>
    </source>
</evidence>
<dbReference type="KEGG" id="bpw:WESB_0714"/>
<protein>
    <submittedName>
        <fullName evidence="4">Phage major capsid protein-like protein</fullName>
    </submittedName>
</protein>
<dbReference type="SUPFAM" id="SSF56563">
    <property type="entry name" value="Major capsid protein gp5"/>
    <property type="match status" value="1"/>
</dbReference>
<evidence type="ECO:0000256" key="2">
    <source>
        <dbReference type="SAM" id="Coils"/>
    </source>
</evidence>
<dbReference type="Pfam" id="PF05065">
    <property type="entry name" value="Phage_capsid"/>
    <property type="match status" value="1"/>
</dbReference>
<sequence length="438" mass="49071">MTPEELRAKIEGLKSENALTLKEIEELMAKRDSYSAMTLEERESKKEDISKLDNDIDSLMQIIEDRNKEIERNDKLLYIQTNSSMNKRTIVDDLDSSTANNDTELRDKVTRWLRTGDDKEVRETLQAGVAEAGGNTIAPQYLVKEIIKGLDSSVEIRKRAHIIPAMNGYASIGIPTLDNDLNDLDWTAEIAEVTEDKNMSFGKREMKANQLTKLVKISKRLIKQSNIDVQGLIQERIAYKLSSTLENNYLYGNGTEKPLGIFAQTSDNSSAIPSDRDIAVGTTADAITYDGLVDAISGLKTGYHNGAVWMLNRKAMSALRKLKDKQDRPIWQESLQVGQPSMLLGIPVVQNDFIEDKLESAKYFGFLANLSHYWIMDSLAMELQVLYELYSQTNQVGYQVGYWGDGAPVQKEAFVRLLAHDKAFAKSVAKPAAKSAAE</sequence>
<comment type="subcellular location">
    <subcellularLocation>
        <location evidence="1">Virion</location>
    </subcellularLocation>
</comment>
<organism evidence="4 5">
    <name type="scientific">Brachyspira pilosicoli WesB</name>
    <dbReference type="NCBI Taxonomy" id="1161918"/>
    <lineage>
        <taxon>Bacteria</taxon>
        <taxon>Pseudomonadati</taxon>
        <taxon>Spirochaetota</taxon>
        <taxon>Spirochaetia</taxon>
        <taxon>Brachyspirales</taxon>
        <taxon>Brachyspiraceae</taxon>
        <taxon>Brachyspira</taxon>
    </lineage>
</organism>
<dbReference type="HOGENOM" id="CLU_632630_0_0_12"/>
<keyword evidence="2" id="KW-0175">Coiled coil</keyword>
<dbReference type="OrthoDB" id="9786516at2"/>
<accession>K0JH26</accession>
<dbReference type="AlphaFoldDB" id="K0JH26"/>
<dbReference type="Proteomes" id="UP000003759">
    <property type="component" value="Chromosome"/>
</dbReference>
<dbReference type="Gene3D" id="3.30.2320.10">
    <property type="entry name" value="hypothetical protein PF0899 domain"/>
    <property type="match status" value="1"/>
</dbReference>
<proteinExistence type="predicted"/>
<dbReference type="InterPro" id="IPR024455">
    <property type="entry name" value="Phage_capsid"/>
</dbReference>